<evidence type="ECO:0000256" key="1">
    <source>
        <dbReference type="ARBA" id="ARBA00010296"/>
    </source>
</evidence>
<dbReference type="PROSITE" id="PS51257">
    <property type="entry name" value="PROKAR_LIPOPROTEIN"/>
    <property type="match status" value="1"/>
</dbReference>
<keyword evidence="4" id="KW-0472">Membrane</keyword>
<sequence>MQRFICLMFVLLMSASVLSGCNTMEGAGEDIESGGEAIQNEAE</sequence>
<dbReference type="OrthoDB" id="9181810at2"/>
<keyword evidence="2" id="KW-1003">Cell membrane</keyword>
<keyword evidence="3 7" id="KW-0732">Signal</keyword>
<evidence type="ECO:0008006" key="10">
    <source>
        <dbReference type="Google" id="ProtNLM"/>
    </source>
</evidence>
<gene>
    <name evidence="8" type="ORF">L861_23915</name>
</gene>
<comment type="similarity">
    <text evidence="1">Belongs to the EcnA/EcnB lipoprotein family.</text>
</comment>
<evidence type="ECO:0000313" key="8">
    <source>
        <dbReference type="EMBL" id="EPC02861.1"/>
    </source>
</evidence>
<evidence type="ECO:0000313" key="9">
    <source>
        <dbReference type="Proteomes" id="UP000014463"/>
    </source>
</evidence>
<keyword evidence="6" id="KW-0449">Lipoprotein</keyword>
<evidence type="ECO:0000256" key="4">
    <source>
        <dbReference type="ARBA" id="ARBA00023136"/>
    </source>
</evidence>
<dbReference type="STRING" id="1121939.L861_23915"/>
<dbReference type="PATRIC" id="fig|1121939.11.peg.1774"/>
<name>S2LDL5_LITA3</name>
<proteinExistence type="inferred from homology"/>
<dbReference type="GO" id="GO:0009636">
    <property type="term" value="P:response to toxic substance"/>
    <property type="evidence" value="ECO:0007669"/>
    <property type="project" value="InterPro"/>
</dbReference>
<accession>S2LDL5</accession>
<evidence type="ECO:0000256" key="2">
    <source>
        <dbReference type="ARBA" id="ARBA00022475"/>
    </source>
</evidence>
<dbReference type="AlphaFoldDB" id="S2LDL5"/>
<evidence type="ECO:0000256" key="7">
    <source>
        <dbReference type="SAM" id="SignalP"/>
    </source>
</evidence>
<feature type="signal peptide" evidence="7">
    <location>
        <begin position="1"/>
        <end position="19"/>
    </location>
</feature>
<dbReference type="Pfam" id="PF08085">
    <property type="entry name" value="Entericidin"/>
    <property type="match status" value="1"/>
</dbReference>
<evidence type="ECO:0000256" key="6">
    <source>
        <dbReference type="ARBA" id="ARBA00023288"/>
    </source>
</evidence>
<comment type="caution">
    <text evidence="8">The sequence shown here is derived from an EMBL/GenBank/DDBJ whole genome shotgun (WGS) entry which is preliminary data.</text>
</comment>
<keyword evidence="9" id="KW-1185">Reference proteome</keyword>
<dbReference type="EMBL" id="ASTJ01000023">
    <property type="protein sequence ID" value="EPC02861.1"/>
    <property type="molecule type" value="Genomic_DNA"/>
</dbReference>
<feature type="chain" id="PRO_5004510466" description="Entericidin" evidence="7">
    <location>
        <begin position="20"/>
        <end position="43"/>
    </location>
</feature>
<dbReference type="RefSeq" id="WP_016416277.1">
    <property type="nucleotide sequence ID" value="NZ_AUAB01000015.1"/>
</dbReference>
<protein>
    <recommendedName>
        <fullName evidence="10">Entericidin</fullName>
    </recommendedName>
</protein>
<keyword evidence="5" id="KW-0564">Palmitate</keyword>
<evidence type="ECO:0000256" key="5">
    <source>
        <dbReference type="ARBA" id="ARBA00023139"/>
    </source>
</evidence>
<dbReference type="GO" id="GO:0016020">
    <property type="term" value="C:membrane"/>
    <property type="evidence" value="ECO:0007669"/>
    <property type="project" value="InterPro"/>
</dbReference>
<dbReference type="Proteomes" id="UP000014463">
    <property type="component" value="Unassembled WGS sequence"/>
</dbReference>
<organism evidence="8 9">
    <name type="scientific">Litchfieldella anticariensis (strain DSM 16096 / CECT 5854 / CIP 108499 / LMG 22089 / FP35)</name>
    <name type="common">Halomonas anticariensis</name>
    <dbReference type="NCBI Taxonomy" id="1121939"/>
    <lineage>
        <taxon>Bacteria</taxon>
        <taxon>Pseudomonadati</taxon>
        <taxon>Pseudomonadota</taxon>
        <taxon>Gammaproteobacteria</taxon>
        <taxon>Oceanospirillales</taxon>
        <taxon>Halomonadaceae</taxon>
        <taxon>Litchfieldella</taxon>
    </lineage>
</organism>
<dbReference type="InterPro" id="IPR012556">
    <property type="entry name" value="Entericidin"/>
</dbReference>
<evidence type="ECO:0000256" key="3">
    <source>
        <dbReference type="ARBA" id="ARBA00022729"/>
    </source>
</evidence>
<reference evidence="8 9" key="1">
    <citation type="journal article" date="2013" name="Genome Announc.">
        <title>Draft genome sequence of the moderately halophilic gammaproteobacterium Halomonas anticariensis FP35.</title>
        <authorList>
            <person name="Tahrioui A."/>
            <person name="Quesada E."/>
            <person name="Llamas I."/>
        </authorList>
    </citation>
    <scope>NUCLEOTIDE SEQUENCE [LARGE SCALE GENOMIC DNA]</scope>
    <source>
        <strain evidence="9">DSM 16096 / CECT 5854 / LMG 22089 / FP35</strain>
    </source>
</reference>